<dbReference type="OrthoDB" id="8286at10239"/>
<dbReference type="GO" id="GO:0003968">
    <property type="term" value="F:RNA-directed RNA polymerase activity"/>
    <property type="evidence" value="ECO:0007669"/>
    <property type="project" value="UniProtKB-KW"/>
</dbReference>
<protein>
    <submittedName>
        <fullName evidence="7">Putative RNA-dependent RNA polymerase</fullName>
    </submittedName>
</protein>
<evidence type="ECO:0000313" key="8">
    <source>
        <dbReference type="Proteomes" id="UP000243866"/>
    </source>
</evidence>
<sequence length="712" mass="80801">MSAAPVHFEPLQTATVRWPQSDVGRTTLPTIFISVTKGASPAPVSQGPATTHAASAHGGLTTRHPSAAANRHRTPSISLFGAEARIRRLTDHERSSSPLRATPDRDRALAAKRRWEDDTADDLYIGDQGSIASSSEPRASYNTRRQRSWRANHKASLRAAARLRHKPEFNHIRVDTVDDFHRHYRPGFSFAPPDPLIQQFVEIHGTPNPSCDPEKLCFMTPCDDVQMNHMKHFDRPVRQLNPLFDKQYQLALVGVAQMIRLDKKLTFPHAEDLETVRFKARKFPGAYYRRLGYASRGEAQEQALVDAKLAFAQLLDGEDVEPHTVRLGGRGKAVHQSQAAAKAAGIPKGRLILMLSQRDLLLCGVTEQLLTSAYCADDYPVSLGMGWFKGNVRKFSERYAGFKKFFCFDAAKFDSSLDDYMIRDVVNLLRQQFENGMDDKYDAYWEFVIQSLIYAPIQRDDGWIMFKSVGTTSGHNHNTLIQSICSLVIAYTNYLAVLPDTPPQDIFNDAAVETLGDDNLTATEGLLEGISVEQVALTSARIFGQDYTGDKSFATYSLLDMWDEEEEFTEEGKFQGLQYLGKFLRGHKLDLDGRKITVALPYRPCEETFVHMYYPERKSEGVERTYQRALGNLLDNYGNPMMADWLNKLLDWLEPQMELLPTDWLEDTVQDAARDYTSDLVRVPRPLRWTFEEWVHLCLSSDDSDPEWYMYA</sequence>
<dbReference type="InterPro" id="IPR001205">
    <property type="entry name" value="RNA-dir_pol_C"/>
</dbReference>
<keyword evidence="4" id="KW-0693">Viral RNA replication</keyword>
<evidence type="ECO:0000256" key="3">
    <source>
        <dbReference type="ARBA" id="ARBA00022695"/>
    </source>
</evidence>
<feature type="region of interest" description="Disordered" evidence="5">
    <location>
        <begin position="126"/>
        <end position="152"/>
    </location>
</feature>
<dbReference type="Pfam" id="PF00680">
    <property type="entry name" value="RdRP_1"/>
    <property type="match status" value="1"/>
</dbReference>
<dbReference type="GO" id="GO:0006351">
    <property type="term" value="P:DNA-templated transcription"/>
    <property type="evidence" value="ECO:0007669"/>
    <property type="project" value="InterPro"/>
</dbReference>
<feature type="region of interest" description="Disordered" evidence="5">
    <location>
        <begin position="39"/>
        <end position="70"/>
    </location>
</feature>
<evidence type="ECO:0000259" key="6">
    <source>
        <dbReference type="PROSITE" id="PS50507"/>
    </source>
</evidence>
<dbReference type="SUPFAM" id="SSF56672">
    <property type="entry name" value="DNA/RNA polymerases"/>
    <property type="match status" value="1"/>
</dbReference>
<feature type="domain" description="RdRp catalytic" evidence="6">
    <location>
        <begin position="403"/>
        <end position="531"/>
    </location>
</feature>
<dbReference type="KEGG" id="vg:8560152"/>
<proteinExistence type="predicted"/>
<evidence type="ECO:0000256" key="5">
    <source>
        <dbReference type="SAM" id="MobiDB-lite"/>
    </source>
</evidence>
<keyword evidence="3" id="KW-0548">Nucleotidyltransferase</keyword>
<dbReference type="GeneID" id="8560152"/>
<evidence type="ECO:0000256" key="2">
    <source>
        <dbReference type="ARBA" id="ARBA00022679"/>
    </source>
</evidence>
<dbReference type="GO" id="GO:0003723">
    <property type="term" value="F:RNA binding"/>
    <property type="evidence" value="ECO:0007669"/>
    <property type="project" value="InterPro"/>
</dbReference>
<dbReference type="EMBL" id="GQ140627">
    <property type="protein sequence ID" value="ACY56324.1"/>
    <property type="molecule type" value="Genomic_RNA"/>
</dbReference>
<evidence type="ECO:0000313" key="7">
    <source>
        <dbReference type="EMBL" id="ACY56324.1"/>
    </source>
</evidence>
<evidence type="ECO:0000256" key="1">
    <source>
        <dbReference type="ARBA" id="ARBA00022484"/>
    </source>
</evidence>
<dbReference type="InterPro" id="IPR043502">
    <property type="entry name" value="DNA/RNA_pol_sf"/>
</dbReference>
<accession>D0TZ31</accession>
<keyword evidence="2" id="KW-0808">Transferase</keyword>
<feature type="compositionally biased region" description="Polar residues" evidence="5">
    <location>
        <begin position="130"/>
        <end position="143"/>
    </location>
</feature>
<dbReference type="InterPro" id="IPR007094">
    <property type="entry name" value="RNA-dir_pol_PSvirus"/>
</dbReference>
<keyword evidence="1 7" id="KW-0696">RNA-directed RNA polymerase</keyword>
<dbReference type="Proteomes" id="UP000243866">
    <property type="component" value="Genome"/>
</dbReference>
<name>D0TZ31_9VIRU</name>
<organism evidence="7 8">
    <name type="scientific">Fusarium graminearum dsRNA mycovirus 4</name>
    <dbReference type="NCBI Taxonomy" id="687918"/>
    <lineage>
        <taxon>Viruses</taxon>
        <taxon>Riboviria</taxon>
        <taxon>Orthornavirae</taxon>
        <taxon>Pisuviricota</taxon>
        <taxon>Duplopiviricetes</taxon>
        <taxon>Durnavirales</taxon>
        <taxon>Curvulaviridae</taxon>
        <taxon>Orthocurvulavirus</taxon>
        <taxon>Orthocurvulavirus fusarii</taxon>
        <taxon>Fusarium graminearum orthocurvulavirus</taxon>
    </lineage>
</organism>
<dbReference type="PROSITE" id="PS50507">
    <property type="entry name" value="RDRP_SSRNA_POS"/>
    <property type="match status" value="1"/>
</dbReference>
<evidence type="ECO:0000256" key="4">
    <source>
        <dbReference type="ARBA" id="ARBA00022953"/>
    </source>
</evidence>
<dbReference type="BRENDA" id="2.7.7.48">
    <property type="organism ID" value="11638"/>
</dbReference>
<reference evidence="7 8" key="1">
    <citation type="journal article" date="2009" name="Arch. Virol.">
        <title>Complete nucleotide sequence of double-stranded RNA viruses from Fusarium graminearum strain DK3.</title>
        <authorList>
            <person name="Yu J."/>
            <person name="Kwon S.J."/>
            <person name="Lee K.M."/>
            <person name="Son M."/>
            <person name="Kim K.H."/>
        </authorList>
    </citation>
    <scope>NUCLEOTIDE SEQUENCE [LARGE SCALE GENOMIC DNA]</scope>
</reference>
<dbReference type="GO" id="GO:0039694">
    <property type="term" value="P:viral RNA genome replication"/>
    <property type="evidence" value="ECO:0007669"/>
    <property type="project" value="InterPro"/>
</dbReference>
<dbReference type="RefSeq" id="YP_003288790.1">
    <property type="nucleotide sequence ID" value="NC_013470.1"/>
</dbReference>
<keyword evidence="8" id="KW-1185">Reference proteome</keyword>